<evidence type="ECO:0000313" key="7">
    <source>
        <dbReference type="Proteomes" id="UP000470404"/>
    </source>
</evidence>
<dbReference type="RefSeq" id="WP_043833810.1">
    <property type="nucleotide sequence ID" value="NZ_FOWC01000005.1"/>
</dbReference>
<dbReference type="Proteomes" id="UP000470404">
    <property type="component" value="Unassembled WGS sequence"/>
</dbReference>
<evidence type="ECO:0000313" key="4">
    <source>
        <dbReference type="EMBL" id="NEC60530.1"/>
    </source>
</evidence>
<dbReference type="CDD" id="cd09281">
    <property type="entry name" value="UPF0066"/>
    <property type="match status" value="1"/>
</dbReference>
<evidence type="ECO:0000256" key="1">
    <source>
        <dbReference type="ARBA" id="ARBA00022691"/>
    </source>
</evidence>
<dbReference type="InterPro" id="IPR036414">
    <property type="entry name" value="YaeB_N_sf"/>
</dbReference>
<reference evidence="5 6" key="1">
    <citation type="submission" date="2016-10" db="EMBL/GenBank/DDBJ databases">
        <authorList>
            <person name="de Groot N.N."/>
        </authorList>
    </citation>
    <scope>NUCLEOTIDE SEQUENCE [LARGE SCALE GENOMIC DNA]</scope>
    <source>
        <strain evidence="5 6">DSM 44637</strain>
    </source>
</reference>
<evidence type="ECO:0000256" key="2">
    <source>
        <dbReference type="ARBA" id="ARBA00033753"/>
    </source>
</evidence>
<dbReference type="InterPro" id="IPR023370">
    <property type="entry name" value="TrmO-like_N"/>
</dbReference>
<dbReference type="EMBL" id="FOWC01000005">
    <property type="protein sequence ID" value="SFP39946.1"/>
    <property type="molecule type" value="Genomic_DNA"/>
</dbReference>
<name>A0A1I5Q238_9PSEU</name>
<dbReference type="SUPFAM" id="SSF118196">
    <property type="entry name" value="YaeB-like"/>
    <property type="match status" value="1"/>
</dbReference>
<keyword evidence="5" id="KW-0489">Methyltransferase</keyword>
<evidence type="ECO:0000259" key="3">
    <source>
        <dbReference type="PROSITE" id="PS51668"/>
    </source>
</evidence>
<keyword evidence="7" id="KW-1185">Reference proteome</keyword>
<gene>
    <name evidence="4" type="primary">tsaA</name>
    <name evidence="4" type="ORF">G3I59_34345</name>
    <name evidence="5" type="ORF">SAMN05421854_105156</name>
</gene>
<keyword evidence="1" id="KW-0949">S-adenosyl-L-methionine</keyword>
<evidence type="ECO:0000313" key="5">
    <source>
        <dbReference type="EMBL" id="SFP39946.1"/>
    </source>
</evidence>
<sequence>MSCPLEPIGVVRTPRRRRDRTPVQAALNRAEEGVLEIAEPYAAGLADLDGFDYAWLLSWLHRNDDPGGPPPMTQVPFLLRPTPRQIGVFATRGPRRVNPIGLSLVRILDVTGRNVRFAGVDLVDGTPVIDLKPYVAEFDRPPGEPRCGWLDTVPLREGATPADLTPGAQ</sequence>
<dbReference type="STRING" id="112413.SAMN05421854_105156"/>
<keyword evidence="5" id="KW-0808">Transferase</keyword>
<evidence type="ECO:0000313" key="6">
    <source>
        <dbReference type="Proteomes" id="UP000199137"/>
    </source>
</evidence>
<dbReference type="NCBIfam" id="TIGR00104">
    <property type="entry name" value="tRNA_TsaA"/>
    <property type="match status" value="1"/>
</dbReference>
<proteinExistence type="inferred from homology"/>
<dbReference type="PROSITE" id="PS51668">
    <property type="entry name" value="TSAA_2"/>
    <property type="match status" value="1"/>
</dbReference>
<dbReference type="InterPro" id="IPR040372">
    <property type="entry name" value="YaeB-like"/>
</dbReference>
<protein>
    <submittedName>
        <fullName evidence="4">tRNA (N6-threonylcarbamoyladenosine(37)-N6)-methyltransferase TrmO</fullName>
    </submittedName>
    <submittedName>
        <fullName evidence="5">tRNA-Thr(GGU) m(6)t(6)A37 methyltransferase TsaA</fullName>
    </submittedName>
</protein>
<dbReference type="Gene3D" id="2.40.30.70">
    <property type="entry name" value="YaeB-like"/>
    <property type="match status" value="1"/>
</dbReference>
<dbReference type="PANTHER" id="PTHR12818">
    <property type="entry name" value="TRNA (ADENINE(37)-N6)-METHYLTRANSFERASE"/>
    <property type="match status" value="1"/>
</dbReference>
<reference evidence="4 7" key="2">
    <citation type="submission" date="2020-01" db="EMBL/GenBank/DDBJ databases">
        <title>Insect and environment-associated Actinomycetes.</title>
        <authorList>
            <person name="Currrie C."/>
            <person name="Chevrette M."/>
            <person name="Carlson C."/>
            <person name="Stubbendieck R."/>
            <person name="Wendt-Pienkowski E."/>
        </authorList>
    </citation>
    <scope>NUCLEOTIDE SEQUENCE [LARGE SCALE GENOMIC DNA]</scope>
    <source>
        <strain evidence="4 7">SID8386</strain>
    </source>
</reference>
<dbReference type="Pfam" id="PF01980">
    <property type="entry name" value="TrmO_N"/>
    <property type="match status" value="1"/>
</dbReference>
<dbReference type="InterPro" id="IPR036413">
    <property type="entry name" value="YaeB-like_sf"/>
</dbReference>
<accession>A0A1I5Q238</accession>
<dbReference type="Proteomes" id="UP000199137">
    <property type="component" value="Unassembled WGS sequence"/>
</dbReference>
<dbReference type="GO" id="GO:0032259">
    <property type="term" value="P:methylation"/>
    <property type="evidence" value="ECO:0007669"/>
    <property type="project" value="UniProtKB-KW"/>
</dbReference>
<comment type="similarity">
    <text evidence="2">Belongs to the tRNA methyltransferase O family.</text>
</comment>
<feature type="domain" description="TsaA-like" evidence="3">
    <location>
        <begin position="5"/>
        <end position="143"/>
    </location>
</feature>
<organism evidence="5 6">
    <name type="scientific">Amycolatopsis rubida</name>
    <dbReference type="NCBI Taxonomy" id="112413"/>
    <lineage>
        <taxon>Bacteria</taxon>
        <taxon>Bacillati</taxon>
        <taxon>Actinomycetota</taxon>
        <taxon>Actinomycetes</taxon>
        <taxon>Pseudonocardiales</taxon>
        <taxon>Pseudonocardiaceae</taxon>
        <taxon>Amycolatopsis</taxon>
    </lineage>
</organism>
<dbReference type="EMBL" id="JAAGNC010000174">
    <property type="protein sequence ID" value="NEC60530.1"/>
    <property type="molecule type" value="Genomic_DNA"/>
</dbReference>
<dbReference type="AlphaFoldDB" id="A0A1I5Q238"/>
<dbReference type="GO" id="GO:0008168">
    <property type="term" value="F:methyltransferase activity"/>
    <property type="evidence" value="ECO:0007669"/>
    <property type="project" value="UniProtKB-KW"/>
</dbReference>
<dbReference type="PANTHER" id="PTHR12818:SF0">
    <property type="entry name" value="TRNA (ADENINE(37)-N6)-METHYLTRANSFERASE"/>
    <property type="match status" value="1"/>
</dbReference>